<dbReference type="PANTHER" id="PTHR19328">
    <property type="entry name" value="HEDGEHOG-INTERACTING PROTEIN"/>
    <property type="match status" value="1"/>
</dbReference>
<dbReference type="Gene3D" id="2.120.10.30">
    <property type="entry name" value="TolB, C-terminal domain"/>
    <property type="match status" value="1"/>
</dbReference>
<dbReference type="EMBL" id="RXLQ01000012">
    <property type="protein sequence ID" value="RSZ56912.1"/>
    <property type="molecule type" value="Genomic_DNA"/>
</dbReference>
<keyword evidence="1" id="KW-0732">Signal</keyword>
<accession>A0A430HHD1</accession>
<comment type="caution">
    <text evidence="3">The sequence shown here is derived from an EMBL/GenBank/DDBJ whole genome shotgun (WGS) entry which is preliminary data.</text>
</comment>
<feature type="chain" id="PRO_5019380955" evidence="1">
    <location>
        <begin position="23"/>
        <end position="479"/>
    </location>
</feature>
<dbReference type="OrthoDB" id="9770043at2"/>
<dbReference type="InterPro" id="IPR012938">
    <property type="entry name" value="Glc/Sorbosone_DH"/>
</dbReference>
<sequence length="479" mass="50693">MFISHLRSMLPALALVLLTACGSDDDDKPVPQAGNGAVTINLSGLPAGLPAVVRISGPASYARTIGSSQTLSGLAPGSYTVSADSVLSGNLSWNASAPVQTAVVGADTTSVINVSYSSSTLALNVREVASVNGAIFLTAPGGDTRQFIVERSGRIHVMQDGALLGTPFLDIRNRVSVSGEGGLLSMAFHPRYASNGWFFIYYTDAANNIVIERHSVSSGNRNLAEASAVLEIIRIPHPGATNHYGGLVSFGPDGMLYLATGDGGGAGDPQGNAQNPASLLGKMLRLDVNDSRGAQPYLIPPSNPFAGQSARRGEIWALGLRNPWRYAFDGERLYIADVGQGKREEVDIVGANQGGLNYGWNVMEGTLCYNAALCNRNGLTLPAFEYEHGSNKVNGCSITGGFVYRGKAIPELAGRYFYSDYCGGYLKSFLYKDNAVTEQTGWTIPDIDAVQSFGQDGEGELYLIAATGKVYRIVRATKP</sequence>
<evidence type="ECO:0000256" key="1">
    <source>
        <dbReference type="SAM" id="SignalP"/>
    </source>
</evidence>
<organism evidence="3 4">
    <name type="scientific">Massilia atriviolacea</name>
    <dbReference type="NCBI Taxonomy" id="2495579"/>
    <lineage>
        <taxon>Bacteria</taxon>
        <taxon>Pseudomonadati</taxon>
        <taxon>Pseudomonadota</taxon>
        <taxon>Betaproteobacteria</taxon>
        <taxon>Burkholderiales</taxon>
        <taxon>Oxalobacteraceae</taxon>
        <taxon>Telluria group</taxon>
        <taxon>Massilia</taxon>
    </lineage>
</organism>
<gene>
    <name evidence="3" type="ORF">EJB06_21505</name>
</gene>
<evidence type="ECO:0000313" key="3">
    <source>
        <dbReference type="EMBL" id="RSZ56912.1"/>
    </source>
</evidence>
<feature type="domain" description="Glucose/Sorbosone dehydrogenase" evidence="2">
    <location>
        <begin position="142"/>
        <end position="469"/>
    </location>
</feature>
<dbReference type="SUPFAM" id="SSF50952">
    <property type="entry name" value="Soluble quinoprotein glucose dehydrogenase"/>
    <property type="match status" value="1"/>
</dbReference>
<name>A0A430HHD1_9BURK</name>
<reference evidence="3 4" key="1">
    <citation type="submission" date="2018-12" db="EMBL/GenBank/DDBJ databases">
        <authorList>
            <person name="Yang E."/>
        </authorList>
    </citation>
    <scope>NUCLEOTIDE SEQUENCE [LARGE SCALE GENOMIC DNA]</scope>
    <source>
        <strain evidence="3 4">SOD</strain>
    </source>
</reference>
<dbReference type="InterPro" id="IPR011042">
    <property type="entry name" value="6-blade_b-propeller_TolB-like"/>
</dbReference>
<dbReference type="InterPro" id="IPR011041">
    <property type="entry name" value="Quinoprot_gluc/sorb_DH_b-prop"/>
</dbReference>
<dbReference type="RefSeq" id="WP_126076066.1">
    <property type="nucleotide sequence ID" value="NZ_CP051166.1"/>
</dbReference>
<evidence type="ECO:0000313" key="4">
    <source>
        <dbReference type="Proteomes" id="UP000278085"/>
    </source>
</evidence>
<dbReference type="Pfam" id="PF07995">
    <property type="entry name" value="GSDH"/>
    <property type="match status" value="1"/>
</dbReference>
<dbReference type="PROSITE" id="PS51257">
    <property type="entry name" value="PROKAR_LIPOPROTEIN"/>
    <property type="match status" value="1"/>
</dbReference>
<dbReference type="Proteomes" id="UP000278085">
    <property type="component" value="Unassembled WGS sequence"/>
</dbReference>
<proteinExistence type="predicted"/>
<keyword evidence="4" id="KW-1185">Reference proteome</keyword>
<protein>
    <submittedName>
        <fullName evidence="3">Glucose dehydrogenase</fullName>
    </submittedName>
</protein>
<dbReference type="AlphaFoldDB" id="A0A430HHD1"/>
<dbReference type="PANTHER" id="PTHR19328:SF75">
    <property type="entry name" value="ALDOSE SUGAR DEHYDROGENASE YLII"/>
    <property type="match status" value="1"/>
</dbReference>
<feature type="signal peptide" evidence="1">
    <location>
        <begin position="1"/>
        <end position="22"/>
    </location>
</feature>
<evidence type="ECO:0000259" key="2">
    <source>
        <dbReference type="Pfam" id="PF07995"/>
    </source>
</evidence>